<feature type="domain" description="CobQ/CobB/MinD/ParA nucleotide binding" evidence="3">
    <location>
        <begin position="30"/>
        <end position="247"/>
    </location>
</feature>
<evidence type="ECO:0000313" key="5">
    <source>
        <dbReference type="Proteomes" id="UP000008457"/>
    </source>
</evidence>
<dbReference type="GO" id="GO:0009898">
    <property type="term" value="C:cytoplasmic side of plasma membrane"/>
    <property type="evidence" value="ECO:0007669"/>
    <property type="project" value="TreeGrafter"/>
</dbReference>
<dbReference type="GO" id="GO:0005829">
    <property type="term" value="C:cytosol"/>
    <property type="evidence" value="ECO:0007669"/>
    <property type="project" value="TreeGrafter"/>
</dbReference>
<keyword evidence="5" id="KW-1185">Reference proteome</keyword>
<dbReference type="InterPro" id="IPR050625">
    <property type="entry name" value="ParA/MinD_ATPase"/>
</dbReference>
<dbReference type="OrthoDB" id="9816297at2"/>
<dbReference type="Pfam" id="PF01656">
    <property type="entry name" value="CbiA"/>
    <property type="match status" value="1"/>
</dbReference>
<proteinExistence type="predicted"/>
<evidence type="ECO:0000313" key="4">
    <source>
        <dbReference type="EMBL" id="AEE96074.1"/>
    </source>
</evidence>
<evidence type="ECO:0000256" key="2">
    <source>
        <dbReference type="ARBA" id="ARBA00022840"/>
    </source>
</evidence>
<dbReference type="KEGG" id="mas:Mahau_0876"/>
<dbReference type="SUPFAM" id="SSF52540">
    <property type="entry name" value="P-loop containing nucleoside triphosphate hydrolases"/>
    <property type="match status" value="1"/>
</dbReference>
<dbReference type="InterPro" id="IPR002586">
    <property type="entry name" value="CobQ/CobB/MinD/ParA_Nub-bd_dom"/>
</dbReference>
<dbReference type="InterPro" id="IPR025501">
    <property type="entry name" value="MinD_FleN"/>
</dbReference>
<protein>
    <submittedName>
        <fullName evidence="4">Cobyrinic acid a,c-diamide synthase</fullName>
    </submittedName>
</protein>
<dbReference type="InterPro" id="IPR027417">
    <property type="entry name" value="P-loop_NTPase"/>
</dbReference>
<dbReference type="EMBL" id="CP002360">
    <property type="protein sequence ID" value="AEE96074.1"/>
    <property type="molecule type" value="Genomic_DNA"/>
</dbReference>
<gene>
    <name evidence="4" type="ordered locus">Mahau_0876</name>
</gene>
<dbReference type="STRING" id="697281.Mahau_0876"/>
<dbReference type="HOGENOM" id="CLU_037612_0_0_9"/>
<dbReference type="PANTHER" id="PTHR43384:SF4">
    <property type="entry name" value="CELLULOSE BIOSYNTHESIS PROTEIN BCSQ-RELATED"/>
    <property type="match status" value="1"/>
</dbReference>
<dbReference type="RefSeq" id="WP_013780504.1">
    <property type="nucleotide sequence ID" value="NC_015520.1"/>
</dbReference>
<sequence length="294" mass="32224">MAIGDQAERLRTIISDLRLQRDERPNNRIITITSGKGGVGKTNITINLAICLAKRGFRIIILDADFGLSNVDVMLGTVSKYSFVDLLKSDRQLEDILSVGPLGVRFVSGGSGAIELLNMDERQLDGIIDKMAPLDKMADIILVDTGAGITPSVLRFMQASDEVILVVTPEPASLTDAYALVKSSVGLVEQSKMHVIFNRVADMREAKDTEDRFLTTVERFLGVRMNSLGFVNHDNAVLKAVKKQQPFILEYPQCKAAEQIRAIADALLGTNRAYGIERGYNGIRGFLSRLLKGA</sequence>
<evidence type="ECO:0000259" key="3">
    <source>
        <dbReference type="Pfam" id="PF01656"/>
    </source>
</evidence>
<reference evidence="5" key="1">
    <citation type="submission" date="2010-11" db="EMBL/GenBank/DDBJ databases">
        <title>The complete genome of Mahella australiensis DSM 15567.</title>
        <authorList>
            <consortium name="US DOE Joint Genome Institute (JGI-PGF)"/>
            <person name="Lucas S."/>
            <person name="Copeland A."/>
            <person name="Lapidus A."/>
            <person name="Bruce D."/>
            <person name="Goodwin L."/>
            <person name="Pitluck S."/>
            <person name="Kyrpides N."/>
            <person name="Mavromatis K."/>
            <person name="Pagani I."/>
            <person name="Ivanova N."/>
            <person name="Teshima H."/>
            <person name="Brettin T."/>
            <person name="Detter J.C."/>
            <person name="Han C."/>
            <person name="Tapia R."/>
            <person name="Land M."/>
            <person name="Hauser L."/>
            <person name="Markowitz V."/>
            <person name="Cheng J.-F."/>
            <person name="Hugenholtz P."/>
            <person name="Woyke T."/>
            <person name="Wu D."/>
            <person name="Spring S."/>
            <person name="Pukall R."/>
            <person name="Steenblock K."/>
            <person name="Schneider S."/>
            <person name="Klenk H.-P."/>
            <person name="Eisen J.A."/>
        </authorList>
    </citation>
    <scope>NUCLEOTIDE SEQUENCE [LARGE SCALE GENOMIC DNA]</scope>
    <source>
        <strain evidence="5">DSM 15567 / CIP 107919 / 50-1 BON</strain>
    </source>
</reference>
<dbReference type="PIRSF" id="PIRSF003092">
    <property type="entry name" value="MinD"/>
    <property type="match status" value="1"/>
</dbReference>
<dbReference type="eggNOG" id="COG0455">
    <property type="taxonomic scope" value="Bacteria"/>
</dbReference>
<name>F4A1V8_MAHA5</name>
<evidence type="ECO:0000256" key="1">
    <source>
        <dbReference type="ARBA" id="ARBA00022741"/>
    </source>
</evidence>
<keyword evidence="2" id="KW-0067">ATP-binding</keyword>
<dbReference type="PANTHER" id="PTHR43384">
    <property type="entry name" value="SEPTUM SITE-DETERMINING PROTEIN MIND HOMOLOG, CHLOROPLASTIC-RELATED"/>
    <property type="match status" value="1"/>
</dbReference>
<reference evidence="4 5" key="2">
    <citation type="journal article" date="2011" name="Stand. Genomic Sci.">
        <title>Complete genome sequence of Mahella australiensis type strain (50-1 BON).</title>
        <authorList>
            <person name="Sikorski J."/>
            <person name="Teshima H."/>
            <person name="Nolan M."/>
            <person name="Lucas S."/>
            <person name="Hammon N."/>
            <person name="Deshpande S."/>
            <person name="Cheng J.F."/>
            <person name="Pitluck S."/>
            <person name="Liolios K."/>
            <person name="Pagani I."/>
            <person name="Ivanova N."/>
            <person name="Huntemann M."/>
            <person name="Mavromatis K."/>
            <person name="Ovchinikova G."/>
            <person name="Pati A."/>
            <person name="Tapia R."/>
            <person name="Han C."/>
            <person name="Goodwin L."/>
            <person name="Chen A."/>
            <person name="Palaniappan K."/>
            <person name="Land M."/>
            <person name="Hauser L."/>
            <person name="Ngatchou-Djao O.D."/>
            <person name="Rohde M."/>
            <person name="Pukall R."/>
            <person name="Spring S."/>
            <person name="Abt B."/>
            <person name="Goker M."/>
            <person name="Detter J.C."/>
            <person name="Woyke T."/>
            <person name="Bristow J."/>
            <person name="Markowitz V."/>
            <person name="Hugenholtz P."/>
            <person name="Eisen J.A."/>
            <person name="Kyrpides N.C."/>
            <person name="Klenk H.P."/>
            <person name="Lapidus A."/>
        </authorList>
    </citation>
    <scope>NUCLEOTIDE SEQUENCE [LARGE SCALE GENOMIC DNA]</scope>
    <source>
        <strain evidence="5">DSM 15567 / CIP 107919 / 50-1 BON</strain>
    </source>
</reference>
<keyword evidence="1" id="KW-0547">Nucleotide-binding</keyword>
<dbReference type="Proteomes" id="UP000008457">
    <property type="component" value="Chromosome"/>
</dbReference>
<accession>F4A1V8</accession>
<dbReference type="AlphaFoldDB" id="F4A1V8"/>
<organism evidence="4 5">
    <name type="scientific">Mahella australiensis (strain DSM 15567 / CIP 107919 / 50-1 BON)</name>
    <dbReference type="NCBI Taxonomy" id="697281"/>
    <lineage>
        <taxon>Bacteria</taxon>
        <taxon>Bacillati</taxon>
        <taxon>Bacillota</taxon>
        <taxon>Clostridia</taxon>
        <taxon>Thermoanaerobacterales</taxon>
        <taxon>Thermoanaerobacterales Family IV. Incertae Sedis</taxon>
        <taxon>Mahella</taxon>
    </lineage>
</organism>
<dbReference type="InterPro" id="IPR033875">
    <property type="entry name" value="FlhG"/>
</dbReference>
<dbReference type="GO" id="GO:0051782">
    <property type="term" value="P:negative regulation of cell division"/>
    <property type="evidence" value="ECO:0007669"/>
    <property type="project" value="TreeGrafter"/>
</dbReference>
<dbReference type="GO" id="GO:0005524">
    <property type="term" value="F:ATP binding"/>
    <property type="evidence" value="ECO:0007669"/>
    <property type="project" value="UniProtKB-KW"/>
</dbReference>
<dbReference type="GO" id="GO:0016887">
    <property type="term" value="F:ATP hydrolysis activity"/>
    <property type="evidence" value="ECO:0007669"/>
    <property type="project" value="TreeGrafter"/>
</dbReference>
<dbReference type="Gene3D" id="3.40.50.300">
    <property type="entry name" value="P-loop containing nucleotide triphosphate hydrolases"/>
    <property type="match status" value="1"/>
</dbReference>
<dbReference type="CDD" id="cd02038">
    <property type="entry name" value="FlhG-like"/>
    <property type="match status" value="1"/>
</dbReference>